<feature type="compositionally biased region" description="Polar residues" evidence="2">
    <location>
        <begin position="37"/>
        <end position="57"/>
    </location>
</feature>
<dbReference type="PROSITE" id="PS51782">
    <property type="entry name" value="LYSM"/>
    <property type="match status" value="3"/>
</dbReference>
<dbReference type="InterPro" id="IPR000189">
    <property type="entry name" value="Transglyc_AS"/>
</dbReference>
<dbReference type="InterPro" id="IPR008258">
    <property type="entry name" value="Transglycosylase_SLT_dom_1"/>
</dbReference>
<dbReference type="Pfam" id="PF01476">
    <property type="entry name" value="LysM"/>
    <property type="match status" value="3"/>
</dbReference>
<dbReference type="PROSITE" id="PS00922">
    <property type="entry name" value="TRANSGLYCOSYLASE"/>
    <property type="match status" value="1"/>
</dbReference>
<reference evidence="4 5" key="1">
    <citation type="submission" date="2024-04" db="EMBL/GenBank/DDBJ databases">
        <authorList>
            <person name="Abashina T."/>
            <person name="Shaikin A."/>
        </authorList>
    </citation>
    <scope>NUCLEOTIDE SEQUENCE [LARGE SCALE GENOMIC DNA]</scope>
    <source>
        <strain evidence="4 5">AAFK</strain>
    </source>
</reference>
<dbReference type="EMBL" id="JBBPCO010000009">
    <property type="protein sequence ID" value="MEK8090082.1"/>
    <property type="molecule type" value="Genomic_DNA"/>
</dbReference>
<dbReference type="Proteomes" id="UP001446205">
    <property type="component" value="Unassembled WGS sequence"/>
</dbReference>
<dbReference type="InterPro" id="IPR018392">
    <property type="entry name" value="LysM"/>
</dbReference>
<feature type="domain" description="LysM" evidence="3">
    <location>
        <begin position="367"/>
        <end position="410"/>
    </location>
</feature>
<gene>
    <name evidence="4" type="ORF">WOB96_09930</name>
</gene>
<protein>
    <submittedName>
        <fullName evidence="4">LysM peptidoglycan-binding domain-containing protein</fullName>
    </submittedName>
</protein>
<comment type="caution">
    <text evidence="4">The sequence shown here is derived from an EMBL/GenBank/DDBJ whole genome shotgun (WGS) entry which is preliminary data.</text>
</comment>
<accession>A0ABU9D972</accession>
<proteinExistence type="inferred from homology"/>
<dbReference type="SUPFAM" id="SSF53955">
    <property type="entry name" value="Lysozyme-like"/>
    <property type="match status" value="1"/>
</dbReference>
<feature type="domain" description="LysM" evidence="3">
    <location>
        <begin position="492"/>
        <end position="536"/>
    </location>
</feature>
<dbReference type="PANTHER" id="PTHR33734:SF22">
    <property type="entry name" value="MEMBRANE-BOUND LYTIC MUREIN TRANSGLYCOSYLASE D"/>
    <property type="match status" value="1"/>
</dbReference>
<dbReference type="InterPro" id="IPR036779">
    <property type="entry name" value="LysM_dom_sf"/>
</dbReference>
<dbReference type="CDD" id="cd00118">
    <property type="entry name" value="LysM"/>
    <property type="match status" value="3"/>
</dbReference>
<dbReference type="Gene3D" id="3.10.350.10">
    <property type="entry name" value="LysM domain"/>
    <property type="match status" value="3"/>
</dbReference>
<feature type="domain" description="LysM" evidence="3">
    <location>
        <begin position="571"/>
        <end position="615"/>
    </location>
</feature>
<dbReference type="Gene3D" id="1.10.530.10">
    <property type="match status" value="1"/>
</dbReference>
<evidence type="ECO:0000256" key="1">
    <source>
        <dbReference type="ARBA" id="ARBA00007734"/>
    </source>
</evidence>
<evidence type="ECO:0000313" key="5">
    <source>
        <dbReference type="Proteomes" id="UP001446205"/>
    </source>
</evidence>
<dbReference type="RefSeq" id="WP_341371139.1">
    <property type="nucleotide sequence ID" value="NZ_JBBPCO010000009.1"/>
</dbReference>
<comment type="similarity">
    <text evidence="1">Belongs to the transglycosylase Slt family.</text>
</comment>
<evidence type="ECO:0000256" key="2">
    <source>
        <dbReference type="SAM" id="MobiDB-lite"/>
    </source>
</evidence>
<evidence type="ECO:0000259" key="3">
    <source>
        <dbReference type="PROSITE" id="PS51782"/>
    </source>
</evidence>
<feature type="compositionally biased region" description="Polar residues" evidence="2">
    <location>
        <begin position="437"/>
        <end position="451"/>
    </location>
</feature>
<dbReference type="SUPFAM" id="SSF54106">
    <property type="entry name" value="LysM domain"/>
    <property type="match status" value="3"/>
</dbReference>
<evidence type="ECO:0000313" key="4">
    <source>
        <dbReference type="EMBL" id="MEK8090082.1"/>
    </source>
</evidence>
<sequence length="619" mass="67910">MRPLWILIPALGLGACAHVESTSSPTASQTLENAQMSAAGQLSGQQATSTTVVSGQPASARDGSPGTSKVRGEDIAALAQTQANTAPVKSGDDTMWKQLRPGFGISEIDRAEVDYWREYYSQRPKLITAIFERARPFLYPVSQEVKARNLPMELALLPAIESGFHPFAYSRSHASGLWQFIPLTAGRFGLSADDWMDRRRDVASSTNAALDYLSYLNKFFDGDWYLAIAAYNAGEGRVRSAVRKNAAAGLPTDFWSLDLPKETRDYVPRLLGLAQLVKDPVFCGITLPDIPAKEMIAAVPIQESLDLGVAATLLQMPVDELKRLNPGLRQFSTPPDREFQLAIPKDKLKDFTTALAELAPEDKAPWERHVLAKGETLASVAKRYGMDVEQLKKQNPRERKTFRAGETLLVRQGPVRYPSSFLASLPGQTGERANPGNAGQTARNPLLASSETPERVSAGFLSRLLHGKTRTTTSLIADASDSAPSKSPSKVREVVVKAGETLYRIAQNANVSLEDLRRWNRLDPDQPIRAGQRLVVADSNTGFGAIAAPRATAGSGNDGRFPGQSMPRKQVTYVVQIGDTLWSIARRFNVAFHELLTWNRISEKWQLRPGDSIIVYLDK</sequence>
<dbReference type="SMART" id="SM00257">
    <property type="entry name" value="LysM"/>
    <property type="match status" value="3"/>
</dbReference>
<feature type="region of interest" description="Disordered" evidence="2">
    <location>
        <begin position="422"/>
        <end position="452"/>
    </location>
</feature>
<keyword evidence="5" id="KW-1185">Reference proteome</keyword>
<organism evidence="4 5">
    <name type="scientific">Thermithiobacillus plumbiphilus</name>
    <dbReference type="NCBI Taxonomy" id="1729899"/>
    <lineage>
        <taxon>Bacteria</taxon>
        <taxon>Pseudomonadati</taxon>
        <taxon>Pseudomonadota</taxon>
        <taxon>Acidithiobacillia</taxon>
        <taxon>Acidithiobacillales</taxon>
        <taxon>Thermithiobacillaceae</taxon>
        <taxon>Thermithiobacillus</taxon>
    </lineage>
</organism>
<dbReference type="PANTHER" id="PTHR33734">
    <property type="entry name" value="LYSM DOMAIN-CONTAINING GPI-ANCHORED PROTEIN 2"/>
    <property type="match status" value="1"/>
</dbReference>
<dbReference type="PROSITE" id="PS51257">
    <property type="entry name" value="PROKAR_LIPOPROTEIN"/>
    <property type="match status" value="1"/>
</dbReference>
<name>A0ABU9D972_9PROT</name>
<dbReference type="CDD" id="cd16894">
    <property type="entry name" value="MltD-like"/>
    <property type="match status" value="1"/>
</dbReference>
<dbReference type="InterPro" id="IPR023346">
    <property type="entry name" value="Lysozyme-like_dom_sf"/>
</dbReference>
<feature type="region of interest" description="Disordered" evidence="2">
    <location>
        <begin position="37"/>
        <end position="70"/>
    </location>
</feature>
<dbReference type="Pfam" id="PF01464">
    <property type="entry name" value="SLT"/>
    <property type="match status" value="1"/>
</dbReference>